<dbReference type="PANTHER" id="PTHR28049:SF1">
    <property type="entry name" value="DSC E3 UBIQUITIN LIGASE COMPLEX SUBUNIT 3"/>
    <property type="match status" value="1"/>
</dbReference>
<keyword evidence="2" id="KW-0472">Membrane</keyword>
<feature type="region of interest" description="Disordered" evidence="1">
    <location>
        <begin position="146"/>
        <end position="201"/>
    </location>
</feature>
<organism evidence="4 5">
    <name type="scientific">Tritrichomonas foetus</name>
    <dbReference type="NCBI Taxonomy" id="1144522"/>
    <lineage>
        <taxon>Eukaryota</taxon>
        <taxon>Metamonada</taxon>
        <taxon>Parabasalia</taxon>
        <taxon>Tritrichomonadida</taxon>
        <taxon>Tritrichomonadidae</taxon>
        <taxon>Tritrichomonas</taxon>
    </lineage>
</organism>
<feature type="compositionally biased region" description="Polar residues" evidence="1">
    <location>
        <begin position="151"/>
        <end position="193"/>
    </location>
</feature>
<dbReference type="EMBL" id="MLAK01000911">
    <property type="protein sequence ID" value="OHT01457.1"/>
    <property type="molecule type" value="Genomic_DNA"/>
</dbReference>
<dbReference type="InterPro" id="IPR029071">
    <property type="entry name" value="Ubiquitin-like_domsf"/>
</dbReference>
<proteinExistence type="predicted"/>
<feature type="transmembrane region" description="Helical" evidence="2">
    <location>
        <begin position="336"/>
        <end position="353"/>
    </location>
</feature>
<dbReference type="RefSeq" id="XP_068354593.1">
    <property type="nucleotide sequence ID" value="XM_068508098.1"/>
</dbReference>
<dbReference type="InterPro" id="IPR025390">
    <property type="entry name" value="Dsc3_C"/>
</dbReference>
<dbReference type="Proteomes" id="UP000179807">
    <property type="component" value="Unassembled WGS sequence"/>
</dbReference>
<dbReference type="Gene3D" id="3.10.20.90">
    <property type="entry name" value="Phosphatidylinositol 3-kinase Catalytic Subunit, Chain A, domain 1"/>
    <property type="match status" value="1"/>
</dbReference>
<dbReference type="InterPro" id="IPR000626">
    <property type="entry name" value="Ubiquitin-like_dom"/>
</dbReference>
<sequence length="354" mass="40418">MNQMLCMQHRCHDKKHIVVPLSLTFLPIRKLMVKLFTKCGESNRKKLKYLKYNFLLAIMKESQSTKYSIKVLLQNGTFTTFQVSPQTSIADLKDLITNSTEISIPDNHTISLIYLGHVLKNSQTVYQIAKSNLEFTIHCVLKQKRTKKSNKNQLSTNSNHSFQTSTNNSLSDNSFSTNQNGADGDINTNAPESQNDDSGELRGFDRLLIMNYTREQIARIRRQFHQMTNTVGEPAEQQLAHEDEWFPALFNNDEPLNLFGVNNPNRSVNQNDQQRNSLNGLRQGREDEAPLVNDQQRTAIEYEESSVYYFVGFAAGFFFGIGIAIILPLFCREKKFLIGLSFGLSIHYLFALLA</sequence>
<keyword evidence="2" id="KW-1133">Transmembrane helix</keyword>
<dbReference type="VEuPathDB" id="TrichDB:TRFO_31723"/>
<feature type="transmembrane region" description="Helical" evidence="2">
    <location>
        <begin position="307"/>
        <end position="330"/>
    </location>
</feature>
<evidence type="ECO:0000313" key="5">
    <source>
        <dbReference type="Proteomes" id="UP000179807"/>
    </source>
</evidence>
<dbReference type="GO" id="GO:0044695">
    <property type="term" value="C:Dsc E3 ubiquitin ligase complex"/>
    <property type="evidence" value="ECO:0007669"/>
    <property type="project" value="InterPro"/>
</dbReference>
<reference evidence="4" key="1">
    <citation type="submission" date="2016-10" db="EMBL/GenBank/DDBJ databases">
        <authorList>
            <person name="Benchimol M."/>
            <person name="Almeida L.G."/>
            <person name="Vasconcelos A.T."/>
            <person name="Perreira-Neves A."/>
            <person name="Rosa I.A."/>
            <person name="Tasca T."/>
            <person name="Bogo M.R."/>
            <person name="de Souza W."/>
        </authorList>
    </citation>
    <scope>NUCLEOTIDE SEQUENCE [LARGE SCALE GENOMIC DNA]</scope>
    <source>
        <strain evidence="4">K</strain>
    </source>
</reference>
<dbReference type="Pfam" id="PF13373">
    <property type="entry name" value="Dsc3_C"/>
    <property type="match status" value="1"/>
</dbReference>
<evidence type="ECO:0000313" key="4">
    <source>
        <dbReference type="EMBL" id="OHT01457.1"/>
    </source>
</evidence>
<comment type="caution">
    <text evidence="4">The sequence shown here is derived from an EMBL/GenBank/DDBJ whole genome shotgun (WGS) entry which is preliminary data.</text>
</comment>
<feature type="domain" description="Ubiquitin-like" evidence="3">
    <location>
        <begin position="67"/>
        <end position="142"/>
    </location>
</feature>
<dbReference type="GO" id="GO:0005783">
    <property type="term" value="C:endoplasmic reticulum"/>
    <property type="evidence" value="ECO:0007669"/>
    <property type="project" value="TreeGrafter"/>
</dbReference>
<keyword evidence="5" id="KW-1185">Reference proteome</keyword>
<dbReference type="GeneID" id="94842802"/>
<evidence type="ECO:0000259" key="3">
    <source>
        <dbReference type="SMART" id="SM00213"/>
    </source>
</evidence>
<dbReference type="SUPFAM" id="SSF54236">
    <property type="entry name" value="Ubiquitin-like"/>
    <property type="match status" value="1"/>
</dbReference>
<dbReference type="PANTHER" id="PTHR28049">
    <property type="entry name" value="TRANSMEMBRANE PROTEIN YOR223W"/>
    <property type="match status" value="1"/>
</dbReference>
<dbReference type="AlphaFoldDB" id="A0A1J4JQR1"/>
<dbReference type="Pfam" id="PF00240">
    <property type="entry name" value="ubiquitin"/>
    <property type="match status" value="1"/>
</dbReference>
<dbReference type="SMART" id="SM00213">
    <property type="entry name" value="UBQ"/>
    <property type="match status" value="1"/>
</dbReference>
<gene>
    <name evidence="4" type="ORF">TRFO_31723</name>
</gene>
<name>A0A1J4JQR1_9EUKA</name>
<evidence type="ECO:0000256" key="2">
    <source>
        <dbReference type="SAM" id="Phobius"/>
    </source>
</evidence>
<accession>A0A1J4JQR1</accession>
<dbReference type="InterPro" id="IPR045226">
    <property type="entry name" value="Dsc3"/>
</dbReference>
<protein>
    <recommendedName>
        <fullName evidence="3">Ubiquitin-like domain-containing protein</fullName>
    </recommendedName>
</protein>
<evidence type="ECO:0000256" key="1">
    <source>
        <dbReference type="SAM" id="MobiDB-lite"/>
    </source>
</evidence>
<keyword evidence="2" id="KW-0812">Transmembrane</keyword>